<protein>
    <submittedName>
        <fullName evidence="1">Uncharacterized protein</fullName>
    </submittedName>
</protein>
<dbReference type="EMBL" id="SPSG01002201">
    <property type="protein sequence ID" value="TFU90346.1"/>
    <property type="molecule type" value="Genomic_DNA"/>
</dbReference>
<accession>A0A9X8VGC6</accession>
<dbReference type="AlphaFoldDB" id="A0A9X8VGC6"/>
<comment type="caution">
    <text evidence="1">The sequence shown here is derived from an EMBL/GenBank/DDBJ whole genome shotgun (WGS) entry which is preliminary data.</text>
</comment>
<name>A0A9X8VGC6_SERMA</name>
<gene>
    <name evidence="1" type="ORF">E0L31_16925</name>
</gene>
<reference evidence="1" key="1">
    <citation type="submission" date="2019-03" db="EMBL/GenBank/DDBJ databases">
        <title>Serratia marcescens strain N2 draft genome.</title>
        <authorList>
            <person name="Yassin A."/>
            <person name="El-Kenawy N."/>
            <person name="Youssef N.H."/>
        </authorList>
    </citation>
    <scope>NUCLEOTIDE SEQUENCE [LARGE SCALE GENOMIC DNA]</scope>
    <source>
        <strain evidence="1">N2</strain>
    </source>
</reference>
<evidence type="ECO:0000313" key="1">
    <source>
        <dbReference type="EMBL" id="TFU90346.1"/>
    </source>
</evidence>
<proteinExistence type="predicted"/>
<sequence length="133" mass="15397">MADVAEIKFEFIMHINIIKGQYPMEQNSVLTKVKFEIYPLDDTRGGNEELKYSGEGIIKDNEVIVGAPHPVYGFHTVHCFLDNPGNSYCVYNDMDDEDKRQNAIVKNIERHDGFISFEWYENGTNWLFDGEIL</sequence>
<organism evidence="1">
    <name type="scientific">Serratia marcescens</name>
    <dbReference type="NCBI Taxonomy" id="615"/>
    <lineage>
        <taxon>Bacteria</taxon>
        <taxon>Pseudomonadati</taxon>
        <taxon>Pseudomonadota</taxon>
        <taxon>Gammaproteobacteria</taxon>
        <taxon>Enterobacterales</taxon>
        <taxon>Yersiniaceae</taxon>
        <taxon>Serratia</taxon>
    </lineage>
</organism>